<dbReference type="InterPro" id="IPR004477">
    <property type="entry name" value="ComEC_N"/>
</dbReference>
<gene>
    <name evidence="9" type="ORF">GS601_07280</name>
</gene>
<evidence type="ECO:0000256" key="5">
    <source>
        <dbReference type="ARBA" id="ARBA00023136"/>
    </source>
</evidence>
<dbReference type="Pfam" id="PF03772">
    <property type="entry name" value="Competence"/>
    <property type="match status" value="1"/>
</dbReference>
<evidence type="ECO:0000259" key="7">
    <source>
        <dbReference type="Pfam" id="PF03772"/>
    </source>
</evidence>
<keyword evidence="2" id="KW-1003">Cell membrane</keyword>
<evidence type="ECO:0000259" key="8">
    <source>
        <dbReference type="Pfam" id="PF13567"/>
    </source>
</evidence>
<dbReference type="AlphaFoldDB" id="A0A8J8CHV6"/>
<evidence type="ECO:0000313" key="9">
    <source>
        <dbReference type="EMBL" id="NDJ17089.1"/>
    </source>
</evidence>
<feature type="transmembrane region" description="Helical" evidence="6">
    <location>
        <begin position="297"/>
        <end position="313"/>
    </location>
</feature>
<feature type="transmembrane region" description="Helical" evidence="6">
    <location>
        <begin position="370"/>
        <end position="390"/>
    </location>
</feature>
<feature type="transmembrane region" description="Helical" evidence="6">
    <location>
        <begin position="52"/>
        <end position="69"/>
    </location>
</feature>
<evidence type="ECO:0000313" key="10">
    <source>
        <dbReference type="Proteomes" id="UP000646053"/>
    </source>
</evidence>
<feature type="transmembrane region" description="Helical" evidence="6">
    <location>
        <begin position="12"/>
        <end position="40"/>
    </location>
</feature>
<sequence>MAVTSVAIGCLAYILGLMATALPWGGVAILVSGIVAALAAPRLTPGYFPTKVWIIAGAIALLASVYLPLRVPHPSAHDISHFVPDVINQEMTVYGRVEEVPRLTRSGRAQLGLEVTGLASIEQTVVGKLYVTMPQSEAKDLYPGAAIALTGSLYKPKPALNPGGFDFQKYLAQEERFAGFNAKKSERLEPTKKPGWGLWMIQQKIIKSQADRLGNPEGALLSAMVLGNRVVGIPFDVKDAFTKIGLSHTLAASGFQVSLILGMVLALTQRFPKGVQFTCGAAGLIIFLGLAGIQPSVLRAVVMGFAILIGLAADRKVQPLGSLLVSVTILLFIYPTWIWNLGFQLSVLATLGLLVTVPTLTKWLDWLPRAISPIIAVPIAAYIWTLPLQLYSFGIVSPYSILVNVIVTPLISVLSIGGFVSAMLAVISEPIGSYAAWLLFYPAHWLIAIVTFFCKLPGNSLALGTISALLTLLLYGLICLPWLQPRLQRLWWVGLAMGIALVFIPTAYARANLLQISAIATQRDPILIVQDRGQVGLVNTGNASTASSTVLPFLQKQGINHIDWAIAASPSYPNGWTTLLETLPIKTLYDLSAPDKPAFDKQAMQALEKQHGRHVQLTENVALGAIAVRPLSINPTVVQFQIGNQRWLWLKDVPNLQTIQEISEHLQRNQVLWWSGRYLPPNLVKLVSPESAIAYSQKVYPHTVKQLQQRGTSVYLTAQDGAIQWTPQLKFKPTLESRDADAAFL</sequence>
<name>A0A8J8CHV6_9CYAN</name>
<dbReference type="PANTHER" id="PTHR30619">
    <property type="entry name" value="DNA INTERNALIZATION/COMPETENCE PROTEIN COMEC/REC2"/>
    <property type="match status" value="1"/>
</dbReference>
<accession>A0A8J8CHV6</accession>
<dbReference type="EMBL" id="WVIE01000006">
    <property type="protein sequence ID" value="NDJ17089.1"/>
    <property type="molecule type" value="Genomic_DNA"/>
</dbReference>
<feature type="transmembrane region" description="Helical" evidence="6">
    <location>
        <begin position="345"/>
        <end position="364"/>
    </location>
</feature>
<dbReference type="GO" id="GO:0005886">
    <property type="term" value="C:plasma membrane"/>
    <property type="evidence" value="ECO:0007669"/>
    <property type="project" value="UniProtKB-SubCell"/>
</dbReference>
<dbReference type="Pfam" id="PF13567">
    <property type="entry name" value="DUF4131"/>
    <property type="match status" value="1"/>
</dbReference>
<dbReference type="InterPro" id="IPR036866">
    <property type="entry name" value="RibonucZ/Hydroxyglut_hydro"/>
</dbReference>
<dbReference type="NCBIfam" id="TIGR00360">
    <property type="entry name" value="ComEC_N-term"/>
    <property type="match status" value="1"/>
</dbReference>
<feature type="transmembrane region" description="Helical" evidence="6">
    <location>
        <begin position="434"/>
        <end position="454"/>
    </location>
</feature>
<comment type="subcellular location">
    <subcellularLocation>
        <location evidence="1">Cell membrane</location>
        <topology evidence="1">Multi-pass membrane protein</topology>
    </subcellularLocation>
</comment>
<feature type="transmembrane region" description="Helical" evidence="6">
    <location>
        <begin position="319"/>
        <end position="338"/>
    </location>
</feature>
<evidence type="ECO:0000256" key="6">
    <source>
        <dbReference type="SAM" id="Phobius"/>
    </source>
</evidence>
<dbReference type="InterPro" id="IPR025405">
    <property type="entry name" value="DUF4131"/>
</dbReference>
<evidence type="ECO:0000256" key="2">
    <source>
        <dbReference type="ARBA" id="ARBA00022475"/>
    </source>
</evidence>
<reference evidence="9" key="1">
    <citation type="submission" date="2019-12" db="EMBL/GenBank/DDBJ databases">
        <title>High-Quality draft genome sequences of three cyanobacteria isolated from the limestone walls of the Old Cathedral of Coimbra.</title>
        <authorList>
            <person name="Tiago I."/>
            <person name="Soares F."/>
            <person name="Portugal A."/>
        </authorList>
    </citation>
    <scope>NUCLEOTIDE SEQUENCE</scope>
    <source>
        <strain evidence="9">A</strain>
    </source>
</reference>
<dbReference type="InterPro" id="IPR052159">
    <property type="entry name" value="Competence_DNA_uptake"/>
</dbReference>
<keyword evidence="10" id="KW-1185">Reference proteome</keyword>
<organism evidence="9 10">
    <name type="scientific">Myxacorys almedinensis A</name>
    <dbReference type="NCBI Taxonomy" id="2690445"/>
    <lineage>
        <taxon>Bacteria</taxon>
        <taxon>Bacillati</taxon>
        <taxon>Cyanobacteriota</taxon>
        <taxon>Cyanophyceae</taxon>
        <taxon>Leptolyngbyales</taxon>
        <taxon>Leptolyngbyaceae</taxon>
        <taxon>Myxacorys</taxon>
        <taxon>Myxacorys almedinensis</taxon>
    </lineage>
</organism>
<feature type="transmembrane region" description="Helical" evidence="6">
    <location>
        <begin position="250"/>
        <end position="268"/>
    </location>
</feature>
<protein>
    <submittedName>
        <fullName evidence="9">DUF4131 domain-containing protein</fullName>
    </submittedName>
</protein>
<keyword evidence="5 6" id="KW-0472">Membrane</keyword>
<comment type="caution">
    <text evidence="9">The sequence shown here is derived from an EMBL/GenBank/DDBJ whole genome shotgun (WGS) entry which is preliminary data.</text>
</comment>
<feature type="transmembrane region" description="Helical" evidence="6">
    <location>
        <begin position="461"/>
        <end position="483"/>
    </location>
</feature>
<dbReference type="RefSeq" id="WP_162422598.1">
    <property type="nucleotide sequence ID" value="NZ_WVIE01000006.1"/>
</dbReference>
<keyword evidence="4 6" id="KW-1133">Transmembrane helix</keyword>
<evidence type="ECO:0000256" key="4">
    <source>
        <dbReference type="ARBA" id="ARBA00022989"/>
    </source>
</evidence>
<feature type="domain" description="DUF4131" evidence="8">
    <location>
        <begin position="22"/>
        <end position="187"/>
    </location>
</feature>
<dbReference type="Gene3D" id="3.60.15.10">
    <property type="entry name" value="Ribonuclease Z/Hydroxyacylglutathione hydrolase-like"/>
    <property type="match status" value="1"/>
</dbReference>
<evidence type="ECO:0000256" key="1">
    <source>
        <dbReference type="ARBA" id="ARBA00004651"/>
    </source>
</evidence>
<feature type="domain" description="ComEC/Rec2-related protein" evidence="7">
    <location>
        <begin position="224"/>
        <end position="483"/>
    </location>
</feature>
<feature type="transmembrane region" description="Helical" evidence="6">
    <location>
        <begin position="402"/>
        <end position="428"/>
    </location>
</feature>
<feature type="transmembrane region" description="Helical" evidence="6">
    <location>
        <begin position="489"/>
        <end position="509"/>
    </location>
</feature>
<evidence type="ECO:0000256" key="3">
    <source>
        <dbReference type="ARBA" id="ARBA00022692"/>
    </source>
</evidence>
<proteinExistence type="predicted"/>
<keyword evidence="3 6" id="KW-0812">Transmembrane</keyword>
<dbReference type="Proteomes" id="UP000646053">
    <property type="component" value="Unassembled WGS sequence"/>
</dbReference>
<dbReference type="PANTHER" id="PTHR30619:SF1">
    <property type="entry name" value="RECOMBINATION PROTEIN 2"/>
    <property type="match status" value="1"/>
</dbReference>